<reference evidence="2" key="1">
    <citation type="journal article" date="2013" name="Genetics">
        <title>The draft genome and transcriptome of Panagrellus redivivus are shaped by the harsh demands of a free-living lifestyle.</title>
        <authorList>
            <person name="Srinivasan J."/>
            <person name="Dillman A.R."/>
            <person name="Macchietto M.G."/>
            <person name="Heikkinen L."/>
            <person name="Lakso M."/>
            <person name="Fracchia K.M."/>
            <person name="Antoshechkin I."/>
            <person name="Mortazavi A."/>
            <person name="Wong G."/>
            <person name="Sternberg P.W."/>
        </authorList>
    </citation>
    <scope>NUCLEOTIDE SEQUENCE [LARGE SCALE GENOMIC DNA]</scope>
    <source>
        <strain evidence="2">MT8872</strain>
    </source>
</reference>
<evidence type="ECO:0000313" key="3">
    <source>
        <dbReference type="WBParaSite" id="Pan_g24203.t1"/>
    </source>
</evidence>
<proteinExistence type="predicted"/>
<name>A0A7E4ZXU6_PANRE</name>
<feature type="domain" description="Phlebovirus glycoprotein G2 fusion" evidence="1">
    <location>
        <begin position="119"/>
        <end position="187"/>
    </location>
</feature>
<dbReference type="Proteomes" id="UP000492821">
    <property type="component" value="Unassembled WGS sequence"/>
</dbReference>
<accession>A0A7E4ZXU6</accession>
<keyword evidence="2" id="KW-1185">Reference proteome</keyword>
<reference evidence="3" key="2">
    <citation type="submission" date="2020-10" db="UniProtKB">
        <authorList>
            <consortium name="WormBaseParasite"/>
        </authorList>
    </citation>
    <scope>IDENTIFICATION</scope>
</reference>
<evidence type="ECO:0000313" key="2">
    <source>
        <dbReference type="Proteomes" id="UP000492821"/>
    </source>
</evidence>
<sequence length="280" mass="30742">MYPTRVSAVGAFQGEGLDSPVRLWQTSSIPQGQLLFWKTLRLQKPVLCRVTNSTGCYSLGSLQVPPVAPLSAPAGSSRHNLDYGRLSLAHVAAPLLMPFGAFLSGDGLTAHIDEAALQAIRLRCKALYDIETASKTCIFNPHCECHPADDTVNCDCYPDPDIAAVLQSKPLPHLWQGHRLTLSKRRPALLLREAPMELELAVKDAVAVIYADFSAPVEVATLLLLFQSVFVIFTDAFPLYTPLSVIFTCPNIFTNNDTCFNYPSLRVPRATTHILVFFTV</sequence>
<organism evidence="2 3">
    <name type="scientific">Panagrellus redivivus</name>
    <name type="common">Microworm</name>
    <dbReference type="NCBI Taxonomy" id="6233"/>
    <lineage>
        <taxon>Eukaryota</taxon>
        <taxon>Metazoa</taxon>
        <taxon>Ecdysozoa</taxon>
        <taxon>Nematoda</taxon>
        <taxon>Chromadorea</taxon>
        <taxon>Rhabditida</taxon>
        <taxon>Tylenchina</taxon>
        <taxon>Panagrolaimomorpha</taxon>
        <taxon>Panagrolaimoidea</taxon>
        <taxon>Panagrolaimidae</taxon>
        <taxon>Panagrellus</taxon>
    </lineage>
</organism>
<evidence type="ECO:0000259" key="1">
    <source>
        <dbReference type="Pfam" id="PF07245"/>
    </source>
</evidence>
<dbReference type="WBParaSite" id="Pan_g24203.t1">
    <property type="protein sequence ID" value="Pan_g24203.t1"/>
    <property type="gene ID" value="Pan_g24203"/>
</dbReference>
<dbReference type="Pfam" id="PF07245">
    <property type="entry name" value="Phlebovirus_G2"/>
    <property type="match status" value="1"/>
</dbReference>
<dbReference type="InterPro" id="IPR009878">
    <property type="entry name" value="Phlebovirus_G2_fusion"/>
</dbReference>
<dbReference type="AlphaFoldDB" id="A0A7E4ZXU6"/>
<protein>
    <submittedName>
        <fullName evidence="3">Phlebovirus_G2 domain-containing protein</fullName>
    </submittedName>
</protein>